<proteinExistence type="inferred from homology"/>
<dbReference type="SMART" id="SM00829">
    <property type="entry name" value="PKS_ER"/>
    <property type="match status" value="1"/>
</dbReference>
<comment type="cofactor">
    <cofactor evidence="1">
        <name>Zn(2+)</name>
        <dbReference type="ChEBI" id="CHEBI:29105"/>
    </cofactor>
</comment>
<dbReference type="Pfam" id="PF00107">
    <property type="entry name" value="ADH_zinc_N"/>
    <property type="match status" value="1"/>
</dbReference>
<dbReference type="SUPFAM" id="SSF50129">
    <property type="entry name" value="GroES-like"/>
    <property type="match status" value="1"/>
</dbReference>
<keyword evidence="5" id="KW-0862">Zinc</keyword>
<keyword evidence="4" id="KW-0479">Metal-binding</keyword>
<evidence type="ECO:0000256" key="4">
    <source>
        <dbReference type="ARBA" id="ARBA00022723"/>
    </source>
</evidence>
<evidence type="ECO:0000256" key="7">
    <source>
        <dbReference type="ARBA" id="ARBA00023027"/>
    </source>
</evidence>
<feature type="domain" description="Enoyl reductase (ER)" evidence="8">
    <location>
        <begin position="19"/>
        <end position="358"/>
    </location>
</feature>
<dbReference type="Proteomes" id="UP000319663">
    <property type="component" value="Unassembled WGS sequence"/>
</dbReference>
<dbReference type="InterPro" id="IPR036291">
    <property type="entry name" value="NAD(P)-bd_dom_sf"/>
</dbReference>
<name>A0A507QHE4_MONPU</name>
<dbReference type="PANTHER" id="PTHR42940:SF3">
    <property type="entry name" value="ALCOHOL DEHYDROGENASE 1-RELATED"/>
    <property type="match status" value="1"/>
</dbReference>
<accession>A0A507QHE4</accession>
<dbReference type="CDD" id="cd08297">
    <property type="entry name" value="CAD3"/>
    <property type="match status" value="1"/>
</dbReference>
<dbReference type="InterPro" id="IPR013154">
    <property type="entry name" value="ADH-like_N"/>
</dbReference>
<dbReference type="GO" id="GO:0046872">
    <property type="term" value="F:metal ion binding"/>
    <property type="evidence" value="ECO:0007669"/>
    <property type="project" value="UniProtKB-KW"/>
</dbReference>
<gene>
    <name evidence="9" type="ORF">MPDQ_004382</name>
</gene>
<sequence>MSTISLPQQQRAVVREGSGDTARAVIKQVKVSEPGPGQILVKINWTGLCGSDKALLYDEWTDFGFSMLPATHGIAGHEGVGVVVAVGSGMERRWKIGDRAGIKWIASVCGECEFCLSGTDEVHCIKQLNSGFSAPGSFQEYCLVDGRYTSKIPDGVTDEEAAPILCGGVTAYSACKRSGVKTGQWIALIGAGGGLGHLAIQYARAMGMRVIAIDGGDEKQELCTKLGAEAFIDFQKTKDITAEVMKITTYGVHGVIVTAASKPAYDQAVALLRPKGTVVVVGLPKDATIIAGAVPMVMAMKQLKVVGSVVGSLNDVKEALDLTARDLVHPILTKGRLEEVDDYVKKMAAGQLAGRVVLKVAE</sequence>
<organism evidence="9 10">
    <name type="scientific">Monascus purpureus</name>
    <name type="common">Red mold</name>
    <name type="synonym">Monascus anka</name>
    <dbReference type="NCBI Taxonomy" id="5098"/>
    <lineage>
        <taxon>Eukaryota</taxon>
        <taxon>Fungi</taxon>
        <taxon>Dikarya</taxon>
        <taxon>Ascomycota</taxon>
        <taxon>Pezizomycotina</taxon>
        <taxon>Eurotiomycetes</taxon>
        <taxon>Eurotiomycetidae</taxon>
        <taxon>Eurotiales</taxon>
        <taxon>Aspergillaceae</taxon>
        <taxon>Monascus</taxon>
    </lineage>
</organism>
<reference evidence="9 10" key="1">
    <citation type="submission" date="2019-06" db="EMBL/GenBank/DDBJ databases">
        <title>Wine fermentation using esterase from Monascus purpureus.</title>
        <authorList>
            <person name="Geng C."/>
            <person name="Zhang Y."/>
        </authorList>
    </citation>
    <scope>NUCLEOTIDE SEQUENCE [LARGE SCALE GENOMIC DNA]</scope>
    <source>
        <strain evidence="9">HQ1</strain>
    </source>
</reference>
<dbReference type="GO" id="GO:0004022">
    <property type="term" value="F:alcohol dehydrogenase (NAD+) activity"/>
    <property type="evidence" value="ECO:0007669"/>
    <property type="project" value="UniProtKB-EC"/>
</dbReference>
<comment type="similarity">
    <text evidence="2">Belongs to the zinc-containing alcohol dehydrogenase family.</text>
</comment>
<dbReference type="SUPFAM" id="SSF51735">
    <property type="entry name" value="NAD(P)-binding Rossmann-fold domains"/>
    <property type="match status" value="1"/>
</dbReference>
<dbReference type="GO" id="GO:0005737">
    <property type="term" value="C:cytoplasm"/>
    <property type="evidence" value="ECO:0007669"/>
    <property type="project" value="TreeGrafter"/>
</dbReference>
<dbReference type="AlphaFoldDB" id="A0A507QHE4"/>
<evidence type="ECO:0000259" key="8">
    <source>
        <dbReference type="SMART" id="SM00829"/>
    </source>
</evidence>
<evidence type="ECO:0000256" key="6">
    <source>
        <dbReference type="ARBA" id="ARBA00023002"/>
    </source>
</evidence>
<evidence type="ECO:0000256" key="2">
    <source>
        <dbReference type="ARBA" id="ARBA00008072"/>
    </source>
</evidence>
<evidence type="ECO:0000256" key="5">
    <source>
        <dbReference type="ARBA" id="ARBA00022833"/>
    </source>
</evidence>
<evidence type="ECO:0000313" key="10">
    <source>
        <dbReference type="Proteomes" id="UP000319663"/>
    </source>
</evidence>
<dbReference type="EMBL" id="VIFY01000281">
    <property type="protein sequence ID" value="TQB67919.1"/>
    <property type="molecule type" value="Genomic_DNA"/>
</dbReference>
<evidence type="ECO:0000313" key="9">
    <source>
        <dbReference type="EMBL" id="TQB67919.1"/>
    </source>
</evidence>
<comment type="caution">
    <text evidence="9">The sequence shown here is derived from an EMBL/GenBank/DDBJ whole genome shotgun (WGS) entry which is preliminary data.</text>
</comment>
<protein>
    <recommendedName>
        <fullName evidence="3">alcohol dehydrogenase</fullName>
        <ecNumber evidence="3">1.1.1.1</ecNumber>
    </recommendedName>
</protein>
<dbReference type="FunFam" id="3.40.50.720:FF:000039">
    <property type="entry name" value="Alcohol dehydrogenase AdhP"/>
    <property type="match status" value="1"/>
</dbReference>
<evidence type="ECO:0000256" key="1">
    <source>
        <dbReference type="ARBA" id="ARBA00001947"/>
    </source>
</evidence>
<keyword evidence="7" id="KW-0520">NAD</keyword>
<dbReference type="EC" id="1.1.1.1" evidence="3"/>
<dbReference type="Gene3D" id="3.40.50.720">
    <property type="entry name" value="NAD(P)-binding Rossmann-like Domain"/>
    <property type="match status" value="1"/>
</dbReference>
<dbReference type="Gene3D" id="3.90.180.10">
    <property type="entry name" value="Medium-chain alcohol dehydrogenases, catalytic domain"/>
    <property type="match status" value="1"/>
</dbReference>
<dbReference type="InterPro" id="IPR020843">
    <property type="entry name" value="ER"/>
</dbReference>
<keyword evidence="10" id="KW-1185">Reference proteome</keyword>
<dbReference type="STRING" id="5098.A0A507QHE4"/>
<dbReference type="PANTHER" id="PTHR42940">
    <property type="entry name" value="ALCOHOL DEHYDROGENASE 1-RELATED"/>
    <property type="match status" value="1"/>
</dbReference>
<keyword evidence="6" id="KW-0560">Oxidoreductase</keyword>
<dbReference type="Pfam" id="PF08240">
    <property type="entry name" value="ADH_N"/>
    <property type="match status" value="1"/>
</dbReference>
<evidence type="ECO:0000256" key="3">
    <source>
        <dbReference type="ARBA" id="ARBA00013190"/>
    </source>
</evidence>
<dbReference type="InterPro" id="IPR013149">
    <property type="entry name" value="ADH-like_C"/>
</dbReference>
<dbReference type="InterPro" id="IPR011032">
    <property type="entry name" value="GroES-like_sf"/>
</dbReference>